<dbReference type="CDD" id="cd06171">
    <property type="entry name" value="Sigma70_r4"/>
    <property type="match status" value="1"/>
</dbReference>
<accession>A0A495JTR0</accession>
<dbReference type="GO" id="GO:0003677">
    <property type="term" value="F:DNA binding"/>
    <property type="evidence" value="ECO:0007669"/>
    <property type="project" value="UniProtKB-KW"/>
</dbReference>
<dbReference type="RefSeq" id="WP_211349416.1">
    <property type="nucleotide sequence ID" value="NZ_RBKT01000001.1"/>
</dbReference>
<keyword evidence="4" id="KW-0238">DNA-binding</keyword>
<keyword evidence="2" id="KW-0805">Transcription regulation</keyword>
<evidence type="ECO:0000259" key="6">
    <source>
        <dbReference type="Pfam" id="PF04542"/>
    </source>
</evidence>
<evidence type="ECO:0000256" key="4">
    <source>
        <dbReference type="ARBA" id="ARBA00023125"/>
    </source>
</evidence>
<dbReference type="Proteomes" id="UP000277671">
    <property type="component" value="Unassembled WGS sequence"/>
</dbReference>
<organism evidence="8 9">
    <name type="scientific">Micromonospora pisi</name>
    <dbReference type="NCBI Taxonomy" id="589240"/>
    <lineage>
        <taxon>Bacteria</taxon>
        <taxon>Bacillati</taxon>
        <taxon>Actinomycetota</taxon>
        <taxon>Actinomycetes</taxon>
        <taxon>Micromonosporales</taxon>
        <taxon>Micromonosporaceae</taxon>
        <taxon>Micromonospora</taxon>
    </lineage>
</organism>
<sequence length="187" mass="20533">MTIHALPDALGGRTMPYPRAPQWSADEAVTHLFATHYRPLVRLAVLLLRDQGAAEEVVQDAYVALHGRWPGLRDADRALAYLRVTVVNRCRSALRHRRVVQAHLATARPAPDAPSAEAGALDLLRHDAVLAALRALPTRQREAIVLRYYADLSEAETAEVMGLSRGAVKSHTFRGVAALRRSLGALR</sequence>
<evidence type="ECO:0000259" key="7">
    <source>
        <dbReference type="Pfam" id="PF08281"/>
    </source>
</evidence>
<dbReference type="PANTHER" id="PTHR43133:SF50">
    <property type="entry name" value="ECF RNA POLYMERASE SIGMA FACTOR SIGM"/>
    <property type="match status" value="1"/>
</dbReference>
<keyword evidence="5" id="KW-0804">Transcription</keyword>
<reference evidence="8 9" key="1">
    <citation type="submission" date="2018-10" db="EMBL/GenBank/DDBJ databases">
        <title>Sequencing the genomes of 1000 actinobacteria strains.</title>
        <authorList>
            <person name="Klenk H.-P."/>
        </authorList>
    </citation>
    <scope>NUCLEOTIDE SEQUENCE [LARGE SCALE GENOMIC DNA]</scope>
    <source>
        <strain evidence="8 9">DSM 45175</strain>
    </source>
</reference>
<comment type="caution">
    <text evidence="8">The sequence shown here is derived from an EMBL/GenBank/DDBJ whole genome shotgun (WGS) entry which is preliminary data.</text>
</comment>
<protein>
    <submittedName>
        <fullName evidence="8">RNA polymerase sigma-70 factor (Sigma-E family)</fullName>
    </submittedName>
</protein>
<comment type="similarity">
    <text evidence="1">Belongs to the sigma-70 factor family. ECF subfamily.</text>
</comment>
<dbReference type="Gene3D" id="1.10.10.10">
    <property type="entry name" value="Winged helix-like DNA-binding domain superfamily/Winged helix DNA-binding domain"/>
    <property type="match status" value="1"/>
</dbReference>
<evidence type="ECO:0000313" key="8">
    <source>
        <dbReference type="EMBL" id="RKR91712.1"/>
    </source>
</evidence>
<dbReference type="GO" id="GO:0006352">
    <property type="term" value="P:DNA-templated transcription initiation"/>
    <property type="evidence" value="ECO:0007669"/>
    <property type="project" value="InterPro"/>
</dbReference>
<dbReference type="InterPro" id="IPR013325">
    <property type="entry name" value="RNA_pol_sigma_r2"/>
</dbReference>
<dbReference type="GO" id="GO:0016987">
    <property type="term" value="F:sigma factor activity"/>
    <property type="evidence" value="ECO:0007669"/>
    <property type="project" value="UniProtKB-KW"/>
</dbReference>
<feature type="domain" description="RNA polymerase sigma factor 70 region 4 type 2" evidence="7">
    <location>
        <begin position="127"/>
        <end position="179"/>
    </location>
</feature>
<evidence type="ECO:0000256" key="3">
    <source>
        <dbReference type="ARBA" id="ARBA00023082"/>
    </source>
</evidence>
<gene>
    <name evidence="8" type="ORF">BDK92_6114</name>
</gene>
<dbReference type="InterPro" id="IPR013324">
    <property type="entry name" value="RNA_pol_sigma_r3/r4-like"/>
</dbReference>
<evidence type="ECO:0000256" key="2">
    <source>
        <dbReference type="ARBA" id="ARBA00023015"/>
    </source>
</evidence>
<dbReference type="SUPFAM" id="SSF88659">
    <property type="entry name" value="Sigma3 and sigma4 domains of RNA polymerase sigma factors"/>
    <property type="match status" value="1"/>
</dbReference>
<evidence type="ECO:0000313" key="9">
    <source>
        <dbReference type="Proteomes" id="UP000277671"/>
    </source>
</evidence>
<dbReference type="SUPFAM" id="SSF88946">
    <property type="entry name" value="Sigma2 domain of RNA polymerase sigma factors"/>
    <property type="match status" value="1"/>
</dbReference>
<dbReference type="Pfam" id="PF08281">
    <property type="entry name" value="Sigma70_r4_2"/>
    <property type="match status" value="1"/>
</dbReference>
<dbReference type="PANTHER" id="PTHR43133">
    <property type="entry name" value="RNA POLYMERASE ECF-TYPE SIGMA FACTO"/>
    <property type="match status" value="1"/>
</dbReference>
<dbReference type="EMBL" id="RBKT01000001">
    <property type="protein sequence ID" value="RKR91712.1"/>
    <property type="molecule type" value="Genomic_DNA"/>
</dbReference>
<dbReference type="InterPro" id="IPR013249">
    <property type="entry name" value="RNA_pol_sigma70_r4_t2"/>
</dbReference>
<proteinExistence type="inferred from homology"/>
<dbReference type="InterPro" id="IPR014325">
    <property type="entry name" value="RNA_pol_sigma-E_actinobac"/>
</dbReference>
<feature type="domain" description="RNA polymerase sigma-70 region 2" evidence="6">
    <location>
        <begin position="32"/>
        <end position="98"/>
    </location>
</feature>
<dbReference type="AlphaFoldDB" id="A0A495JTR0"/>
<dbReference type="InterPro" id="IPR007627">
    <property type="entry name" value="RNA_pol_sigma70_r2"/>
</dbReference>
<dbReference type="NCBIfam" id="TIGR02983">
    <property type="entry name" value="SigE-fam_strep"/>
    <property type="match status" value="1"/>
</dbReference>
<dbReference type="InterPro" id="IPR039425">
    <property type="entry name" value="RNA_pol_sigma-70-like"/>
</dbReference>
<dbReference type="Pfam" id="PF04542">
    <property type="entry name" value="Sigma70_r2"/>
    <property type="match status" value="1"/>
</dbReference>
<dbReference type="NCBIfam" id="TIGR02937">
    <property type="entry name" value="sigma70-ECF"/>
    <property type="match status" value="1"/>
</dbReference>
<evidence type="ECO:0000256" key="5">
    <source>
        <dbReference type="ARBA" id="ARBA00023163"/>
    </source>
</evidence>
<dbReference type="Gene3D" id="1.10.1740.10">
    <property type="match status" value="1"/>
</dbReference>
<keyword evidence="3" id="KW-0731">Sigma factor</keyword>
<dbReference type="InterPro" id="IPR036388">
    <property type="entry name" value="WH-like_DNA-bd_sf"/>
</dbReference>
<keyword evidence="9" id="KW-1185">Reference proteome</keyword>
<dbReference type="InterPro" id="IPR014284">
    <property type="entry name" value="RNA_pol_sigma-70_dom"/>
</dbReference>
<evidence type="ECO:0000256" key="1">
    <source>
        <dbReference type="ARBA" id="ARBA00010641"/>
    </source>
</evidence>
<name>A0A495JTR0_9ACTN</name>